<protein>
    <submittedName>
        <fullName evidence="1">Trans-aconitate 3-methyltransferase</fullName>
    </submittedName>
</protein>
<organism evidence="1 2">
    <name type="scientific">[Candida] jaroonii</name>
    <dbReference type="NCBI Taxonomy" id="467808"/>
    <lineage>
        <taxon>Eukaryota</taxon>
        <taxon>Fungi</taxon>
        <taxon>Dikarya</taxon>
        <taxon>Ascomycota</taxon>
        <taxon>Saccharomycotina</taxon>
        <taxon>Pichiomycetes</taxon>
        <taxon>Debaryomycetaceae</taxon>
        <taxon>Yamadazyma</taxon>
    </lineage>
</organism>
<comment type="caution">
    <text evidence="1">The sequence shown here is derived from an EMBL/GenBank/DDBJ whole genome shotgun (WGS) entry which is preliminary data.</text>
</comment>
<keyword evidence="2" id="KW-1185">Reference proteome</keyword>
<sequence length="270" mass="30703">MATYSESSFNTDHYNNARPNYPDSYYETLLDYHQGDKNVAVDVGCGSGFVAFKLADSFKNVVGTDISPVMISQCEGNKKPNTTFKVCPAEQLKIDDASVDLIASAEALHWVDNNKFFPEAYRALKSGGTLSYWFYLEPIFTFPKANELYDEFAFGPNHLGPYWEQPGKDRLRNWLRDDDPSKFGFVDVIRNEFDPYNPTPTTLKISKTIDLNDMKSYLTSWSAYHSWKKDSANDNKVDIVDQLINDLKPVVGDGEFVVTWGTVYTLARKK</sequence>
<dbReference type="EMBL" id="CALSDN010000005">
    <property type="protein sequence ID" value="CAH6721296.1"/>
    <property type="molecule type" value="Genomic_DNA"/>
</dbReference>
<evidence type="ECO:0000313" key="2">
    <source>
        <dbReference type="Proteomes" id="UP001152531"/>
    </source>
</evidence>
<evidence type="ECO:0000313" key="1">
    <source>
        <dbReference type="EMBL" id="CAH6721296.1"/>
    </source>
</evidence>
<name>A0ACA9Y8E4_9ASCO</name>
<accession>A0ACA9Y8E4</accession>
<dbReference type="Proteomes" id="UP001152531">
    <property type="component" value="Unassembled WGS sequence"/>
</dbReference>
<gene>
    <name evidence="1" type="ORF">CLIB1444_05S07932</name>
</gene>
<proteinExistence type="predicted"/>
<reference evidence="1" key="1">
    <citation type="submission" date="2022-06" db="EMBL/GenBank/DDBJ databases">
        <authorList>
            <person name="Legras J.-L."/>
            <person name="Devillers H."/>
            <person name="Grondin C."/>
        </authorList>
    </citation>
    <scope>NUCLEOTIDE SEQUENCE</scope>
    <source>
        <strain evidence="1">CLIB 1444</strain>
    </source>
</reference>